<organism evidence="1 2">
    <name type="scientific">Prosthecobacter algae</name>
    <dbReference type="NCBI Taxonomy" id="1144682"/>
    <lineage>
        <taxon>Bacteria</taxon>
        <taxon>Pseudomonadati</taxon>
        <taxon>Verrucomicrobiota</taxon>
        <taxon>Verrucomicrobiia</taxon>
        <taxon>Verrucomicrobiales</taxon>
        <taxon>Verrucomicrobiaceae</taxon>
        <taxon>Prosthecobacter</taxon>
    </lineage>
</organism>
<dbReference type="Gene3D" id="3.30.65.10">
    <property type="entry name" value="Bacterial Topoisomerase I, domain 1"/>
    <property type="match status" value="1"/>
</dbReference>
<evidence type="ECO:0000313" key="1">
    <source>
        <dbReference type="EMBL" id="GAA5136866.1"/>
    </source>
</evidence>
<proteinExistence type="predicted"/>
<reference evidence="2" key="1">
    <citation type="journal article" date="2019" name="Int. J. Syst. Evol. Microbiol.">
        <title>The Global Catalogue of Microorganisms (GCM) 10K type strain sequencing project: providing services to taxonomists for standard genome sequencing and annotation.</title>
        <authorList>
            <consortium name="The Broad Institute Genomics Platform"/>
            <consortium name="The Broad Institute Genome Sequencing Center for Infectious Disease"/>
            <person name="Wu L."/>
            <person name="Ma J."/>
        </authorList>
    </citation>
    <scope>NUCLEOTIDE SEQUENCE [LARGE SCALE GENOMIC DNA]</scope>
    <source>
        <strain evidence="2">JCM 18053</strain>
    </source>
</reference>
<protein>
    <recommendedName>
        <fullName evidence="3">Topoisomerase-like DNA binding C4 zinc finger protein</fullName>
    </recommendedName>
</protein>
<dbReference type="Proteomes" id="UP001499852">
    <property type="component" value="Unassembled WGS sequence"/>
</dbReference>
<evidence type="ECO:0008006" key="3">
    <source>
        <dbReference type="Google" id="ProtNLM"/>
    </source>
</evidence>
<name>A0ABP9P1H1_9BACT</name>
<dbReference type="InterPro" id="IPR026354">
    <property type="entry name" value="4helix_suffix_dom"/>
</dbReference>
<gene>
    <name evidence="1" type="ORF">GCM10023213_12640</name>
</gene>
<sequence>MRERLKHDLFPSLPAAPKGKVILTGLAGLAEFVAKADPEFAANAMLCAINQATYLLKRQLQSQAENFKENGGFTERLHTTRIQSRAEQSGTPLCPLCNQPMRRRTAGKTSRQFWGCPAYPNCKGTQDIET</sequence>
<dbReference type="EMBL" id="BAABIA010000002">
    <property type="protein sequence ID" value="GAA5136866.1"/>
    <property type="molecule type" value="Genomic_DNA"/>
</dbReference>
<keyword evidence="2" id="KW-1185">Reference proteome</keyword>
<dbReference type="SUPFAM" id="SSF57783">
    <property type="entry name" value="Zinc beta-ribbon"/>
    <property type="match status" value="1"/>
</dbReference>
<dbReference type="RefSeq" id="WP_345735520.1">
    <property type="nucleotide sequence ID" value="NZ_BAABIA010000002.1"/>
</dbReference>
<comment type="caution">
    <text evidence="1">The sequence shown here is derived from an EMBL/GenBank/DDBJ whole genome shotgun (WGS) entry which is preliminary data.</text>
</comment>
<dbReference type="NCBIfam" id="TIGR04258">
    <property type="entry name" value="4helix_suffix"/>
    <property type="match status" value="1"/>
</dbReference>
<accession>A0ABP9P1H1</accession>
<evidence type="ECO:0000313" key="2">
    <source>
        <dbReference type="Proteomes" id="UP001499852"/>
    </source>
</evidence>